<keyword evidence="8" id="KW-1185">Reference proteome</keyword>
<dbReference type="PROSITE" id="PS51006">
    <property type="entry name" value="PABS_2"/>
    <property type="match status" value="1"/>
</dbReference>
<feature type="compositionally biased region" description="Basic and acidic residues" evidence="5">
    <location>
        <begin position="8"/>
        <end position="18"/>
    </location>
</feature>
<feature type="compositionally biased region" description="Basic residues" evidence="5">
    <location>
        <begin position="20"/>
        <end position="30"/>
    </location>
</feature>
<dbReference type="InterPro" id="IPR030374">
    <property type="entry name" value="PABS"/>
</dbReference>
<feature type="region of interest" description="Disordered" evidence="5">
    <location>
        <begin position="1"/>
        <end position="30"/>
    </location>
</feature>
<accession>A0A370N3T7</accession>
<dbReference type="PANTHER" id="PTHR43317">
    <property type="entry name" value="THERMOSPERMINE SYNTHASE ACAULIS5"/>
    <property type="match status" value="1"/>
</dbReference>
<dbReference type="Pfam" id="PF01564">
    <property type="entry name" value="Spermine_synth"/>
    <property type="match status" value="1"/>
</dbReference>
<keyword evidence="2 4" id="KW-0808">Transferase</keyword>
<reference evidence="8" key="1">
    <citation type="submission" date="2018-05" db="EMBL/GenBank/DDBJ databases">
        <authorList>
            <person name="Feng T."/>
        </authorList>
    </citation>
    <scope>NUCLEOTIDE SEQUENCE [LARGE SCALE GENOMIC DNA]</scope>
    <source>
        <strain evidence="8">S27</strain>
    </source>
</reference>
<sequence>MPETTHAPADRSRNDSRPIKPTKKRQRKLNRPLVIQNDQVISLYFDARGVQSTMLRHNPTALALGYTRTMMGFLLFRPFPRRIAMIGLGGGSLAKYCYRHLPDTAITAVEINPDVIALRELFQLPRDDDRFRVVCADGARYINASDHTPDVLLLDGFNADGLPAELGSRSFYEACRRRLSDDGILVANLVTDEPEFHSYLRSLRNVFANSVALAPSEGSEHNVTVFAWNGIEGLPSLTSMLDRARALQYSHPVNLHATAMSIECGRKFDWNRYDETC</sequence>
<evidence type="ECO:0000313" key="8">
    <source>
        <dbReference type="Proteomes" id="UP000254875"/>
    </source>
</evidence>
<feature type="active site" description="Proton acceptor" evidence="4">
    <location>
        <position position="155"/>
    </location>
</feature>
<dbReference type="GO" id="GO:0016740">
    <property type="term" value="F:transferase activity"/>
    <property type="evidence" value="ECO:0007669"/>
    <property type="project" value="UniProtKB-UniRule"/>
</dbReference>
<evidence type="ECO:0000256" key="1">
    <source>
        <dbReference type="ARBA" id="ARBA00007867"/>
    </source>
</evidence>
<protein>
    <submittedName>
        <fullName evidence="7">Spermidine synthase</fullName>
    </submittedName>
</protein>
<feature type="domain" description="PABS" evidence="6">
    <location>
        <begin position="74"/>
        <end position="242"/>
    </location>
</feature>
<dbReference type="GO" id="GO:0006596">
    <property type="term" value="P:polyamine biosynthetic process"/>
    <property type="evidence" value="ECO:0007669"/>
    <property type="project" value="UniProtKB-UniRule"/>
</dbReference>
<comment type="caution">
    <text evidence="7">The sequence shown here is derived from an EMBL/GenBank/DDBJ whole genome shotgun (WGS) entry which is preliminary data.</text>
</comment>
<evidence type="ECO:0000256" key="4">
    <source>
        <dbReference type="PROSITE-ProRule" id="PRU00354"/>
    </source>
</evidence>
<dbReference type="EMBL" id="QHKS01000016">
    <property type="protein sequence ID" value="RDK00290.1"/>
    <property type="molecule type" value="Genomic_DNA"/>
</dbReference>
<dbReference type="RefSeq" id="WP_115104361.1">
    <property type="nucleotide sequence ID" value="NZ_QHKS01000016.1"/>
</dbReference>
<evidence type="ECO:0000259" key="6">
    <source>
        <dbReference type="PROSITE" id="PS51006"/>
    </source>
</evidence>
<dbReference type="Gene3D" id="3.40.50.150">
    <property type="entry name" value="Vaccinia Virus protein VP39"/>
    <property type="match status" value="1"/>
</dbReference>
<evidence type="ECO:0000256" key="3">
    <source>
        <dbReference type="ARBA" id="ARBA00023115"/>
    </source>
</evidence>
<keyword evidence="3 4" id="KW-0620">Polyamine biosynthesis</keyword>
<evidence type="ECO:0000256" key="2">
    <source>
        <dbReference type="ARBA" id="ARBA00022679"/>
    </source>
</evidence>
<dbReference type="PANTHER" id="PTHR43317:SF1">
    <property type="entry name" value="THERMOSPERMINE SYNTHASE ACAULIS5"/>
    <property type="match status" value="1"/>
</dbReference>
<comment type="similarity">
    <text evidence="1">Belongs to the spermidine/spermine synthase family.</text>
</comment>
<gene>
    <name evidence="7" type="ORF">DLM46_23495</name>
</gene>
<dbReference type="SUPFAM" id="SSF53335">
    <property type="entry name" value="S-adenosyl-L-methionine-dependent methyltransferases"/>
    <property type="match status" value="1"/>
</dbReference>
<dbReference type="OrthoDB" id="117774at2"/>
<dbReference type="AlphaFoldDB" id="A0A370N3T7"/>
<name>A0A370N3T7_9BURK</name>
<dbReference type="InterPro" id="IPR029063">
    <property type="entry name" value="SAM-dependent_MTases_sf"/>
</dbReference>
<dbReference type="CDD" id="cd02440">
    <property type="entry name" value="AdoMet_MTases"/>
    <property type="match status" value="1"/>
</dbReference>
<organism evidence="7 8">
    <name type="scientific">Paraburkholderia lacunae</name>
    <dbReference type="NCBI Taxonomy" id="2211104"/>
    <lineage>
        <taxon>Bacteria</taxon>
        <taxon>Pseudomonadati</taxon>
        <taxon>Pseudomonadota</taxon>
        <taxon>Betaproteobacteria</taxon>
        <taxon>Burkholderiales</taxon>
        <taxon>Burkholderiaceae</taxon>
        <taxon>Paraburkholderia</taxon>
    </lineage>
</organism>
<proteinExistence type="inferred from homology"/>
<dbReference type="NCBIfam" id="NF037959">
    <property type="entry name" value="MFS_SpdSyn"/>
    <property type="match status" value="1"/>
</dbReference>
<evidence type="ECO:0000313" key="7">
    <source>
        <dbReference type="EMBL" id="RDK00290.1"/>
    </source>
</evidence>
<dbReference type="Proteomes" id="UP000254875">
    <property type="component" value="Unassembled WGS sequence"/>
</dbReference>
<evidence type="ECO:0000256" key="5">
    <source>
        <dbReference type="SAM" id="MobiDB-lite"/>
    </source>
</evidence>